<dbReference type="InterPro" id="IPR013500">
    <property type="entry name" value="TopoI_cat_euk"/>
</dbReference>
<feature type="domain" description="DNA topoisomerase IB N-terminal" evidence="9">
    <location>
        <begin position="54"/>
        <end position="102"/>
    </location>
</feature>
<dbReference type="InterPro" id="IPR049331">
    <property type="entry name" value="Top1B_N_bact"/>
</dbReference>
<dbReference type="InterPro" id="IPR035447">
    <property type="entry name" value="DNA_topo_I_N_sf"/>
</dbReference>
<dbReference type="Gene3D" id="3.30.66.10">
    <property type="entry name" value="DNA topoisomerase I domain"/>
    <property type="match status" value="1"/>
</dbReference>
<reference evidence="11" key="1">
    <citation type="journal article" date="2019" name="Int. J. Syst. Evol. Microbiol.">
        <title>The Global Catalogue of Microorganisms (GCM) 10K type strain sequencing project: providing services to taxonomists for standard genome sequencing and annotation.</title>
        <authorList>
            <consortium name="The Broad Institute Genomics Platform"/>
            <consortium name="The Broad Institute Genome Sequencing Center for Infectious Disease"/>
            <person name="Wu L."/>
            <person name="Ma J."/>
        </authorList>
    </citation>
    <scope>NUCLEOTIDE SEQUENCE [LARGE SCALE GENOMIC DNA]</scope>
    <source>
        <strain evidence="11">JCM 17666</strain>
    </source>
</reference>
<keyword evidence="11" id="KW-1185">Reference proteome</keyword>
<evidence type="ECO:0000259" key="9">
    <source>
        <dbReference type="Pfam" id="PF21338"/>
    </source>
</evidence>
<evidence type="ECO:0000256" key="1">
    <source>
        <dbReference type="ARBA" id="ARBA00000213"/>
    </source>
</evidence>
<dbReference type="Gene3D" id="3.90.15.10">
    <property type="entry name" value="Topoisomerase I, Chain A, domain 3"/>
    <property type="match status" value="1"/>
</dbReference>
<dbReference type="SUPFAM" id="SSF56349">
    <property type="entry name" value="DNA breaking-rejoining enzymes"/>
    <property type="match status" value="1"/>
</dbReference>
<dbReference type="EC" id="5.6.2.1" evidence="3"/>
<evidence type="ECO:0000256" key="5">
    <source>
        <dbReference type="ARBA" id="ARBA00023125"/>
    </source>
</evidence>
<keyword evidence="6" id="KW-0413">Isomerase</keyword>
<evidence type="ECO:0000313" key="11">
    <source>
        <dbReference type="Proteomes" id="UP001501671"/>
    </source>
</evidence>
<dbReference type="Pfam" id="PF01028">
    <property type="entry name" value="Topoisom_I"/>
    <property type="match status" value="1"/>
</dbReference>
<dbReference type="SUPFAM" id="SSF55869">
    <property type="entry name" value="DNA topoisomerase I domain"/>
    <property type="match status" value="1"/>
</dbReference>
<sequence>MEVAPSLPPPIDVSSRAPGLEARRSAAAEHCEAGELVYVDDRGPGITRRPWRGGFRYYDPRGERIVDRDVIRRLDALAIPPAYTDVWICPDPAGHIQATGRDARGRKQYRYHERWHSVRDADKYGQLAAFARALPRIRRRIAAGLAQPGLGREKVMAVVLRLLETTLIRIGTPEYARLNKSFGLTTLQRRHAIVSARGIRLRFRGKSGVEHDVTVADPRIARVVRRCMEIPGQTLFHYLDEDGVPHAIGSDSVNAYLREAGGGDFTAKHYRTWYGSVLAMAALQRLPWESEAKARKTVVEVVKAVARRLGNTPAVCRASYIHPRIIDSYLAGGLAPVGRVDTPRGLNADERRLLHFLESEQLPAPADKAA</sequence>
<comment type="catalytic activity">
    <reaction evidence="1">
        <text>ATP-independent breakage of single-stranded DNA, followed by passage and rejoining.</text>
        <dbReference type="EC" id="5.6.2.1"/>
    </reaction>
</comment>
<dbReference type="Pfam" id="PF21338">
    <property type="entry name" value="Top1B_N_bact"/>
    <property type="match status" value="1"/>
</dbReference>
<dbReference type="InterPro" id="IPR011010">
    <property type="entry name" value="DNA_brk_join_enz"/>
</dbReference>
<comment type="similarity">
    <text evidence="2">Belongs to the type IB topoisomerase family.</text>
</comment>
<dbReference type="Proteomes" id="UP001501671">
    <property type="component" value="Unassembled WGS sequence"/>
</dbReference>
<evidence type="ECO:0000256" key="6">
    <source>
        <dbReference type="ARBA" id="ARBA00023235"/>
    </source>
</evidence>
<comment type="caution">
    <text evidence="10">The sequence shown here is derived from an EMBL/GenBank/DDBJ whole genome shotgun (WGS) entry which is preliminary data.</text>
</comment>
<name>A0ABP8GVF4_9BURK</name>
<evidence type="ECO:0000256" key="4">
    <source>
        <dbReference type="ARBA" id="ARBA00023029"/>
    </source>
</evidence>
<dbReference type="PRINTS" id="PR00416">
    <property type="entry name" value="EUTPISMRASEI"/>
</dbReference>
<evidence type="ECO:0000256" key="2">
    <source>
        <dbReference type="ARBA" id="ARBA00006645"/>
    </source>
</evidence>
<dbReference type="InterPro" id="IPR014711">
    <property type="entry name" value="TopoI_cat_a-hlx-sub_euk"/>
</dbReference>
<dbReference type="Gene3D" id="1.10.132.120">
    <property type="match status" value="1"/>
</dbReference>
<dbReference type="RefSeq" id="WP_345248566.1">
    <property type="nucleotide sequence ID" value="NZ_BAABFO010000007.1"/>
</dbReference>
<feature type="domain" description="DNA topoisomerase I catalytic core eukaryotic-type" evidence="8">
    <location>
        <begin position="116"/>
        <end position="317"/>
    </location>
</feature>
<evidence type="ECO:0000313" key="10">
    <source>
        <dbReference type="EMBL" id="GAA4330528.1"/>
    </source>
</evidence>
<feature type="region of interest" description="Disordered" evidence="7">
    <location>
        <begin position="1"/>
        <end position="20"/>
    </location>
</feature>
<proteinExistence type="inferred from homology"/>
<feature type="compositionally biased region" description="Pro residues" evidence="7">
    <location>
        <begin position="1"/>
        <end position="11"/>
    </location>
</feature>
<evidence type="ECO:0000256" key="3">
    <source>
        <dbReference type="ARBA" id="ARBA00012891"/>
    </source>
</evidence>
<keyword evidence="4" id="KW-0799">Topoisomerase</keyword>
<evidence type="ECO:0000256" key="7">
    <source>
        <dbReference type="SAM" id="MobiDB-lite"/>
    </source>
</evidence>
<dbReference type="EMBL" id="BAABFO010000007">
    <property type="protein sequence ID" value="GAA4330528.1"/>
    <property type="molecule type" value="Genomic_DNA"/>
</dbReference>
<dbReference type="PROSITE" id="PS52038">
    <property type="entry name" value="TOPO_IB_2"/>
    <property type="match status" value="1"/>
</dbReference>
<keyword evidence="5" id="KW-0238">DNA-binding</keyword>
<accession>A0ABP8GVF4</accession>
<dbReference type="InterPro" id="IPR001631">
    <property type="entry name" value="TopoI"/>
</dbReference>
<gene>
    <name evidence="10" type="ORF">GCM10023144_18290</name>
</gene>
<protein>
    <recommendedName>
        <fullName evidence="3">DNA topoisomerase</fullName>
        <ecNumber evidence="3">5.6.2.1</ecNumber>
    </recommendedName>
</protein>
<organism evidence="10 11">
    <name type="scientific">Pigmentiphaga soli</name>
    <dbReference type="NCBI Taxonomy" id="1007095"/>
    <lineage>
        <taxon>Bacteria</taxon>
        <taxon>Pseudomonadati</taxon>
        <taxon>Pseudomonadota</taxon>
        <taxon>Betaproteobacteria</taxon>
        <taxon>Burkholderiales</taxon>
        <taxon>Alcaligenaceae</taxon>
        <taxon>Pigmentiphaga</taxon>
    </lineage>
</organism>
<dbReference type="CDD" id="cd00659">
    <property type="entry name" value="Topo_IB_C"/>
    <property type="match status" value="1"/>
</dbReference>
<evidence type="ECO:0000259" key="8">
    <source>
        <dbReference type="Pfam" id="PF01028"/>
    </source>
</evidence>